<accession>A0A015KJ46</accession>
<proteinExistence type="predicted"/>
<evidence type="ECO:0000313" key="3">
    <source>
        <dbReference type="Proteomes" id="UP000022910"/>
    </source>
</evidence>
<keyword evidence="3" id="KW-1185">Reference proteome</keyword>
<feature type="domain" description="Exonuclease" evidence="1">
    <location>
        <begin position="58"/>
        <end position="95"/>
    </location>
</feature>
<evidence type="ECO:0000313" key="2">
    <source>
        <dbReference type="EMBL" id="EXX79625.1"/>
    </source>
</evidence>
<dbReference type="HOGENOM" id="CLU_2265173_0_0_1"/>
<dbReference type="Proteomes" id="UP000022910">
    <property type="component" value="Unassembled WGS sequence"/>
</dbReference>
<dbReference type="EMBL" id="JEMT01002164">
    <property type="protein sequence ID" value="EXX79625.1"/>
    <property type="molecule type" value="Genomic_DNA"/>
</dbReference>
<organism evidence="2 3">
    <name type="scientific">Rhizophagus irregularis (strain DAOM 197198w)</name>
    <name type="common">Glomus intraradices</name>
    <dbReference type="NCBI Taxonomy" id="1432141"/>
    <lineage>
        <taxon>Eukaryota</taxon>
        <taxon>Fungi</taxon>
        <taxon>Fungi incertae sedis</taxon>
        <taxon>Mucoromycota</taxon>
        <taxon>Glomeromycotina</taxon>
        <taxon>Glomeromycetes</taxon>
        <taxon>Glomerales</taxon>
        <taxon>Glomeraceae</taxon>
        <taxon>Rhizophagus</taxon>
    </lineage>
</organism>
<dbReference type="InterPro" id="IPR012337">
    <property type="entry name" value="RNaseH-like_sf"/>
</dbReference>
<reference evidence="2 3" key="1">
    <citation type="submission" date="2014-02" db="EMBL/GenBank/DDBJ databases">
        <title>Single nucleus genome sequencing reveals high similarity among nuclei of an endomycorrhizal fungus.</title>
        <authorList>
            <person name="Lin K."/>
            <person name="Geurts R."/>
            <person name="Zhang Z."/>
            <person name="Limpens E."/>
            <person name="Saunders D.G."/>
            <person name="Mu D."/>
            <person name="Pang E."/>
            <person name="Cao H."/>
            <person name="Cha H."/>
            <person name="Lin T."/>
            <person name="Zhou Q."/>
            <person name="Shang Y."/>
            <person name="Li Y."/>
            <person name="Ivanov S."/>
            <person name="Sharma T."/>
            <person name="Velzen R.V."/>
            <person name="Ruijter N.D."/>
            <person name="Aanen D.K."/>
            <person name="Win J."/>
            <person name="Kamoun S."/>
            <person name="Bisseling T."/>
            <person name="Huang S."/>
        </authorList>
    </citation>
    <scope>NUCLEOTIDE SEQUENCE [LARGE SCALE GENOMIC DNA]</scope>
    <source>
        <strain evidence="3">DAOM197198w</strain>
    </source>
</reference>
<dbReference type="InterPro" id="IPR013520">
    <property type="entry name" value="Ribonucl_H"/>
</dbReference>
<comment type="caution">
    <text evidence="2">The sequence shown here is derived from an EMBL/GenBank/DDBJ whole genome shotgun (WGS) entry which is preliminary data.</text>
</comment>
<protein>
    <submittedName>
        <fullName evidence="2">Rex2p</fullName>
    </submittedName>
</protein>
<dbReference type="Gene3D" id="3.30.420.10">
    <property type="entry name" value="Ribonuclease H-like superfamily/Ribonuclease H"/>
    <property type="match status" value="1"/>
</dbReference>
<dbReference type="Pfam" id="PF00929">
    <property type="entry name" value="RNase_T"/>
    <property type="match status" value="1"/>
</dbReference>
<evidence type="ECO:0000259" key="1">
    <source>
        <dbReference type="Pfam" id="PF00929"/>
    </source>
</evidence>
<gene>
    <name evidence="2" type="ORF">RirG_003760</name>
</gene>
<dbReference type="AlphaFoldDB" id="A0A015KJ46"/>
<sequence>MFLHHIKKNFFNPLTINICSYYLRIPLLSHRNYSYKGKLRWLTRKTNILNMSIKEPLVWIDCEMTGLDIKNDHIIEVAVLITDGDLNIIAEVLVILYLQQWNS</sequence>
<name>A0A015KJ46_RHIIW</name>
<dbReference type="InterPro" id="IPR036397">
    <property type="entry name" value="RNaseH_sf"/>
</dbReference>
<dbReference type="STRING" id="1432141.A0A015KJ46"/>
<dbReference type="GO" id="GO:0003676">
    <property type="term" value="F:nucleic acid binding"/>
    <property type="evidence" value="ECO:0007669"/>
    <property type="project" value="InterPro"/>
</dbReference>
<dbReference type="SUPFAM" id="SSF53098">
    <property type="entry name" value="Ribonuclease H-like"/>
    <property type="match status" value="1"/>
</dbReference>